<dbReference type="PANTHER" id="PTHR11926:SF1526">
    <property type="entry name" value="GLYCOSYLTRANSFERASE"/>
    <property type="match status" value="1"/>
</dbReference>
<dbReference type="CDD" id="cd03784">
    <property type="entry name" value="GT1_Gtf-like"/>
    <property type="match status" value="1"/>
</dbReference>
<dbReference type="GO" id="GO:0080043">
    <property type="term" value="F:quercetin 3-O-glucosyltransferase activity"/>
    <property type="evidence" value="ECO:0007669"/>
    <property type="project" value="TreeGrafter"/>
</dbReference>
<evidence type="ECO:0000313" key="5">
    <source>
        <dbReference type="EMBL" id="KAF7838369.1"/>
    </source>
</evidence>
<gene>
    <name evidence="5" type="ORF">G2W53_006851</name>
</gene>
<dbReference type="Proteomes" id="UP000634136">
    <property type="component" value="Unassembled WGS sequence"/>
</dbReference>
<dbReference type="OrthoDB" id="5835829at2759"/>
<keyword evidence="6" id="KW-1185">Reference proteome</keyword>
<organism evidence="5 6">
    <name type="scientific">Senna tora</name>
    <dbReference type="NCBI Taxonomy" id="362788"/>
    <lineage>
        <taxon>Eukaryota</taxon>
        <taxon>Viridiplantae</taxon>
        <taxon>Streptophyta</taxon>
        <taxon>Embryophyta</taxon>
        <taxon>Tracheophyta</taxon>
        <taxon>Spermatophyta</taxon>
        <taxon>Magnoliopsida</taxon>
        <taxon>eudicotyledons</taxon>
        <taxon>Gunneridae</taxon>
        <taxon>Pentapetalae</taxon>
        <taxon>rosids</taxon>
        <taxon>fabids</taxon>
        <taxon>Fabales</taxon>
        <taxon>Fabaceae</taxon>
        <taxon>Caesalpinioideae</taxon>
        <taxon>Cassia clade</taxon>
        <taxon>Senna</taxon>
    </lineage>
</organism>
<keyword evidence="2 3" id="KW-0808">Transferase</keyword>
<dbReference type="Pfam" id="PF00201">
    <property type="entry name" value="UDPGT"/>
    <property type="match status" value="1"/>
</dbReference>
<dbReference type="Gene3D" id="3.40.50.2000">
    <property type="entry name" value="Glycogen Phosphorylase B"/>
    <property type="match status" value="2"/>
</dbReference>
<evidence type="ECO:0000256" key="2">
    <source>
        <dbReference type="ARBA" id="ARBA00022679"/>
    </source>
</evidence>
<dbReference type="InterPro" id="IPR035595">
    <property type="entry name" value="UDP_glycos_trans_CS"/>
</dbReference>
<reference evidence="5" key="1">
    <citation type="submission" date="2020-09" db="EMBL/GenBank/DDBJ databases">
        <title>Genome-Enabled Discovery of Anthraquinone Biosynthesis in Senna tora.</title>
        <authorList>
            <person name="Kang S.-H."/>
            <person name="Pandey R.P."/>
            <person name="Lee C.-M."/>
            <person name="Sim J.-S."/>
            <person name="Jeong J.-T."/>
            <person name="Choi B.-S."/>
            <person name="Jung M."/>
            <person name="Ginzburg D."/>
            <person name="Zhao K."/>
            <person name="Won S.Y."/>
            <person name="Oh T.-J."/>
            <person name="Yu Y."/>
            <person name="Kim N.-H."/>
            <person name="Lee O.R."/>
            <person name="Lee T.-H."/>
            <person name="Bashyal P."/>
            <person name="Kim T.-S."/>
            <person name="Lee W.-H."/>
            <person name="Kawkins C."/>
            <person name="Kim C.-K."/>
            <person name="Kim J.S."/>
            <person name="Ahn B.O."/>
            <person name="Rhee S.Y."/>
            <person name="Sohng J.K."/>
        </authorList>
    </citation>
    <scope>NUCLEOTIDE SEQUENCE</scope>
    <source>
        <tissue evidence="5">Leaf</tissue>
    </source>
</reference>
<proteinExistence type="inferred from homology"/>
<accession>A0A834X5V6</accession>
<evidence type="ECO:0000256" key="4">
    <source>
        <dbReference type="RuleBase" id="RU362057"/>
    </source>
</evidence>
<evidence type="ECO:0000256" key="3">
    <source>
        <dbReference type="RuleBase" id="RU003718"/>
    </source>
</evidence>
<protein>
    <recommendedName>
        <fullName evidence="4">Glycosyltransferase</fullName>
        <ecNumber evidence="4">2.4.1.-</ecNumber>
    </recommendedName>
</protein>
<dbReference type="AlphaFoldDB" id="A0A834X5V6"/>
<dbReference type="InterPro" id="IPR002213">
    <property type="entry name" value="UDP_glucos_trans"/>
</dbReference>
<dbReference type="EMBL" id="JAAIUW010000003">
    <property type="protein sequence ID" value="KAF7838369.1"/>
    <property type="molecule type" value="Genomic_DNA"/>
</dbReference>
<dbReference type="FunFam" id="3.40.50.2000:FF:000019">
    <property type="entry name" value="Glycosyltransferase"/>
    <property type="match status" value="1"/>
</dbReference>
<name>A0A834X5V6_9FABA</name>
<comment type="similarity">
    <text evidence="1 3">Belongs to the UDP-glycosyltransferase family.</text>
</comment>
<sequence>MNPQNAHVILLLYPAQGHINPLVQFAKRLVAKGLKATIGTTPYTVNHINAPILSSSIEPISDGYDEAGFKQAPSVQAYLQSYESVGSKALCELILKFRDSDSPVNCIIYDSLLPWALDVAKKFGIFGAVFLTNSASVCSLYWEIKMGRIDFPLDEDKFEVSLPGLPVLEFCDMPSLIARPEEHYAYLAIIMEKFQRLEDNDWVFCNTFQDLENELLKAMEGQWPLIPVGPMIPSAYLGQPTEGDTAYGASLWEPSSHTYMTWVDTKPPASVVFVSFGSMGTTTAKQAQEIAKGLKASKKHFIWVLKESDGKLPPGLSDEDEDDDGGLVVTWCNQVEVLAHPSVGCFVTHCGWNSVIEALSIGVPIVGVAQWSDQPTNAKLVEELWGVGIRARRDSDGILRGEELDKCVREVMDGAKSEGIRRNASKWSESAAKAVSANGSSDKNITKFIRTLMMGKG</sequence>
<dbReference type="PROSITE" id="PS00375">
    <property type="entry name" value="UDPGT"/>
    <property type="match status" value="1"/>
</dbReference>
<comment type="caution">
    <text evidence="5">The sequence shown here is derived from an EMBL/GenBank/DDBJ whole genome shotgun (WGS) entry which is preliminary data.</text>
</comment>
<dbReference type="PANTHER" id="PTHR11926">
    <property type="entry name" value="GLUCOSYL/GLUCURONOSYL TRANSFERASES"/>
    <property type="match status" value="1"/>
</dbReference>
<dbReference type="EC" id="2.4.1.-" evidence="4"/>
<evidence type="ECO:0000256" key="1">
    <source>
        <dbReference type="ARBA" id="ARBA00009995"/>
    </source>
</evidence>
<dbReference type="SUPFAM" id="SSF53756">
    <property type="entry name" value="UDP-Glycosyltransferase/glycogen phosphorylase"/>
    <property type="match status" value="1"/>
</dbReference>
<dbReference type="GO" id="GO:0080044">
    <property type="term" value="F:quercetin 7-O-glucosyltransferase activity"/>
    <property type="evidence" value="ECO:0007669"/>
    <property type="project" value="TreeGrafter"/>
</dbReference>
<evidence type="ECO:0000313" key="6">
    <source>
        <dbReference type="Proteomes" id="UP000634136"/>
    </source>
</evidence>
<keyword evidence="3" id="KW-0328">Glycosyltransferase</keyword>